<dbReference type="RefSeq" id="WP_190922321.1">
    <property type="nucleotide sequence ID" value="NZ_JACXAC010000001.1"/>
</dbReference>
<gene>
    <name evidence="2" type="ORF">IC234_02900</name>
</gene>
<evidence type="ECO:0000259" key="1">
    <source>
        <dbReference type="Pfam" id="PF00156"/>
    </source>
</evidence>
<dbReference type="InterPro" id="IPR029057">
    <property type="entry name" value="PRTase-like"/>
</dbReference>
<reference evidence="2 3" key="1">
    <citation type="submission" date="2020-09" db="EMBL/GenBank/DDBJ databases">
        <authorList>
            <person name="Kim M.K."/>
        </authorList>
    </citation>
    <scope>NUCLEOTIDE SEQUENCE [LARGE SCALE GENOMIC DNA]</scope>
    <source>
        <strain evidence="2 3">BT189</strain>
    </source>
</reference>
<dbReference type="Pfam" id="PF00156">
    <property type="entry name" value="Pribosyltran"/>
    <property type="match status" value="1"/>
</dbReference>
<dbReference type="CDD" id="cd06223">
    <property type="entry name" value="PRTases_typeI"/>
    <property type="match status" value="1"/>
</dbReference>
<keyword evidence="3" id="KW-1185">Reference proteome</keyword>
<accession>A0ABR8JR33</accession>
<dbReference type="InterPro" id="IPR000836">
    <property type="entry name" value="PRTase_dom"/>
</dbReference>
<dbReference type="GO" id="GO:0016757">
    <property type="term" value="F:glycosyltransferase activity"/>
    <property type="evidence" value="ECO:0007669"/>
    <property type="project" value="UniProtKB-KW"/>
</dbReference>
<name>A0ABR8JR33_9BACT</name>
<keyword evidence="2" id="KW-0808">Transferase</keyword>
<evidence type="ECO:0000313" key="2">
    <source>
        <dbReference type="EMBL" id="MBD2721060.1"/>
    </source>
</evidence>
<proteinExistence type="predicted"/>
<organism evidence="2 3">
    <name type="scientific">Hymenobacter armeniacus</name>
    <dbReference type="NCBI Taxonomy" id="2771358"/>
    <lineage>
        <taxon>Bacteria</taxon>
        <taxon>Pseudomonadati</taxon>
        <taxon>Bacteroidota</taxon>
        <taxon>Cytophagia</taxon>
        <taxon>Cytophagales</taxon>
        <taxon>Hymenobacteraceae</taxon>
        <taxon>Hymenobacter</taxon>
    </lineage>
</organism>
<dbReference type="SUPFAM" id="SSF53271">
    <property type="entry name" value="PRTase-like"/>
    <property type="match status" value="1"/>
</dbReference>
<protein>
    <submittedName>
        <fullName evidence="2">Phosphoribosyltransferase</fullName>
    </submittedName>
</protein>
<feature type="domain" description="Phosphoribosyltransferase" evidence="1">
    <location>
        <begin position="9"/>
        <end position="179"/>
    </location>
</feature>
<dbReference type="Gene3D" id="3.40.50.2020">
    <property type="match status" value="1"/>
</dbReference>
<dbReference type="EMBL" id="JACXAC010000001">
    <property type="protein sequence ID" value="MBD2721060.1"/>
    <property type="molecule type" value="Genomic_DNA"/>
</dbReference>
<dbReference type="Proteomes" id="UP000606003">
    <property type="component" value="Unassembled WGS sequence"/>
</dbReference>
<sequence length="221" mass="23496">METRFANRQAAARLLAQRLEHLRGRPGVVLAVPRGALPMGVVIAQALGWPLDVVLIKKLGHPHNSEFAIGAVSEYGYVLSPHVEVPDAWLTERVAAIQAKLKARREAYLGHRPPQPLAGRTVVVVDDGVATGQTLLATIALVRKEQPARVIVAVPVASPEGLHQLQAAADEVVCLLAPLDFRAVGQYYQDFSEVTDEEALAILHAATLPATGTAGRPAGSA</sequence>
<dbReference type="Gene3D" id="3.30.1310.20">
    <property type="entry name" value="PRTase-like"/>
    <property type="match status" value="1"/>
</dbReference>
<comment type="caution">
    <text evidence="2">The sequence shown here is derived from an EMBL/GenBank/DDBJ whole genome shotgun (WGS) entry which is preliminary data.</text>
</comment>
<keyword evidence="2" id="KW-0328">Glycosyltransferase</keyword>
<evidence type="ECO:0000313" key="3">
    <source>
        <dbReference type="Proteomes" id="UP000606003"/>
    </source>
</evidence>